<dbReference type="RefSeq" id="WP_345624762.1">
    <property type="nucleotide sequence ID" value="NZ_BAABIG010000100.1"/>
</dbReference>
<evidence type="ECO:0000256" key="1">
    <source>
        <dbReference type="SAM" id="MobiDB-lite"/>
    </source>
</evidence>
<dbReference type="SUPFAM" id="SSF53474">
    <property type="entry name" value="alpha/beta-Hydrolases"/>
    <property type="match status" value="1"/>
</dbReference>
<protein>
    <recommendedName>
        <fullName evidence="2">AB hydrolase-1 domain-containing protein</fullName>
    </recommendedName>
</protein>
<evidence type="ECO:0000313" key="4">
    <source>
        <dbReference type="Proteomes" id="UP001501265"/>
    </source>
</evidence>
<dbReference type="Gene3D" id="3.40.50.1820">
    <property type="entry name" value="alpha/beta hydrolase"/>
    <property type="match status" value="1"/>
</dbReference>
<dbReference type="InterPro" id="IPR000073">
    <property type="entry name" value="AB_hydrolase_1"/>
</dbReference>
<dbReference type="PANTHER" id="PTHR43798">
    <property type="entry name" value="MONOACYLGLYCEROL LIPASE"/>
    <property type="match status" value="1"/>
</dbReference>
<accession>A0ABP9D3Y6</accession>
<dbReference type="Proteomes" id="UP001501265">
    <property type="component" value="Unassembled WGS sequence"/>
</dbReference>
<evidence type="ECO:0000259" key="2">
    <source>
        <dbReference type="Pfam" id="PF00561"/>
    </source>
</evidence>
<feature type="compositionally biased region" description="Low complexity" evidence="1">
    <location>
        <begin position="329"/>
        <end position="339"/>
    </location>
</feature>
<dbReference type="InterPro" id="IPR029058">
    <property type="entry name" value="AB_hydrolase_fold"/>
</dbReference>
<organism evidence="3 4">
    <name type="scientific">Streptomyces ziwulingensis</name>
    <dbReference type="NCBI Taxonomy" id="1045501"/>
    <lineage>
        <taxon>Bacteria</taxon>
        <taxon>Bacillati</taxon>
        <taxon>Actinomycetota</taxon>
        <taxon>Actinomycetes</taxon>
        <taxon>Kitasatosporales</taxon>
        <taxon>Streptomycetaceae</taxon>
        <taxon>Streptomyces</taxon>
    </lineage>
</organism>
<proteinExistence type="predicted"/>
<gene>
    <name evidence="3" type="ORF">GCM10023220_70100</name>
</gene>
<sequence>MPQRVLIAGTSPLLAGRLAARCLSAAAGTEVVLLSAAVSRPGAPAPDRRELAGWVARCGGGDAGPAGEPYVPGAGRLTVVCAEPEGAAAELTAWTADQVWGVVPGWDRSPARAARADAVLTGALLAALPALGARRYVHVGPDTAPEEGRTHRVRRDLERLAVQACLDAGVSWRVLRTAPVVDGRAADLGECPPGPHRLLWALRSVRAEVEDRVPDWFERHPLRVTGVAGLGLSLLTGERAAGELWRAGAPAGLPDGFATVSRPAPVPLAGVLARAGAVHGIDVRPVPDREDFGAADRLLDLRLDDVRRQAVRLRDAAPGSGDGRAPDQAGSGTAPAGAPSLSAAGQWALFGSVRAGRTPPCPARGDAGLRRRVVEVAGRPLVLFEGGAGEGPPLLVLNALGQGPGFLSRLCAHLAPHHRVVTWQVRGTERDDPAWDTRRQLDDLDAVLAAVGGGRAHLLGWCTGAKIATAFQRHRPEAVASLVFLNATFRQNGRWDGMDTKYESDLAAVCRALDRRPDKAARMLDLLAPGAAGGRGSPGTRDAGVLGVLSGALTDEVRRPFRDAEVLVRYARQLVDLWRLDSAAQAARVTVPVLFVGSEFDGISSPERAREAARRFPHARYAELAVAGHYAPHDRPALVAELVSEFVRAPREVADLVRYAEITWHIDTEGTAR</sequence>
<dbReference type="Pfam" id="PF00561">
    <property type="entry name" value="Abhydrolase_1"/>
    <property type="match status" value="1"/>
</dbReference>
<evidence type="ECO:0000313" key="3">
    <source>
        <dbReference type="EMBL" id="GAA4826124.1"/>
    </source>
</evidence>
<keyword evidence="4" id="KW-1185">Reference proteome</keyword>
<feature type="region of interest" description="Disordered" evidence="1">
    <location>
        <begin position="312"/>
        <end position="339"/>
    </location>
</feature>
<feature type="domain" description="AB hydrolase-1" evidence="2">
    <location>
        <begin position="392"/>
        <end position="495"/>
    </location>
</feature>
<reference evidence="4" key="1">
    <citation type="journal article" date="2019" name="Int. J. Syst. Evol. Microbiol.">
        <title>The Global Catalogue of Microorganisms (GCM) 10K type strain sequencing project: providing services to taxonomists for standard genome sequencing and annotation.</title>
        <authorList>
            <consortium name="The Broad Institute Genomics Platform"/>
            <consortium name="The Broad Institute Genome Sequencing Center for Infectious Disease"/>
            <person name="Wu L."/>
            <person name="Ma J."/>
        </authorList>
    </citation>
    <scope>NUCLEOTIDE SEQUENCE [LARGE SCALE GENOMIC DNA]</scope>
    <source>
        <strain evidence="4">JCM 18081</strain>
    </source>
</reference>
<name>A0ABP9D3Y6_9ACTN</name>
<dbReference type="InterPro" id="IPR050266">
    <property type="entry name" value="AB_hydrolase_sf"/>
</dbReference>
<comment type="caution">
    <text evidence="3">The sequence shown here is derived from an EMBL/GenBank/DDBJ whole genome shotgun (WGS) entry which is preliminary data.</text>
</comment>
<dbReference type="PANTHER" id="PTHR43798:SF27">
    <property type="entry name" value="HYDROLASE ALPHA_BETA HYDROLASE FOLD FAMILY"/>
    <property type="match status" value="1"/>
</dbReference>
<dbReference type="EMBL" id="BAABIG010000100">
    <property type="protein sequence ID" value="GAA4826124.1"/>
    <property type="molecule type" value="Genomic_DNA"/>
</dbReference>